<dbReference type="GO" id="GO:0005794">
    <property type="term" value="C:Golgi apparatus"/>
    <property type="evidence" value="ECO:0007669"/>
    <property type="project" value="TreeGrafter"/>
</dbReference>
<evidence type="ECO:0000256" key="6">
    <source>
        <dbReference type="ARBA" id="ARBA00023136"/>
    </source>
</evidence>
<evidence type="ECO:0000256" key="4">
    <source>
        <dbReference type="ARBA" id="ARBA00022989"/>
    </source>
</evidence>
<feature type="compositionally biased region" description="Low complexity" evidence="8">
    <location>
        <begin position="1"/>
        <end position="21"/>
    </location>
</feature>
<dbReference type="STRING" id="1754192.A0A1Y1WIZ3"/>
<name>A0A1Y1WIZ3_9FUNG</name>
<sequence length="1221" mass="139660">MENKNIENNSNNLKNEKASNNPTLNSYYKKKNHMKFQKIKSPIYQYNENKCSEFKMDLKKNNEKVKSNIEIENLLYNELNSKKKTSENQNIPNILRIDTNSSNNNNNNNNNINVNNILDSNYENPFLKNRKIGSQYSDSNFMHNIPDSQRTSSYFSIKRKNNKDKIKTFAGDPTDKTLLENHGMRVRYEDYTTIDWIHDYVRDKARLRKIINRHDIKGQIFKFLDKSIGWILVVFIGMICGVVAAGIEISSKWIFDKKLGYCRRSFSLNRELCCIDSNEYICDEWVTWGSLFNFKNKEKEYLINWIFYGLIASILGLISVLITSLSLKSSKENRIEKIEKHYNEPNSKPKNDSESISRTKHNSIPFETNRKGKNPMNDPNVIHPEIRQYNYQDEKHYLQEDKPEKIYCYAAGSGLPEVKTILSGFVIRGFLGLRTLITKVFGLIFAISSGLTIGSQGPLVHICCCIGNIASRCFKKYKHNEAKKREILSAACSSGVAVAFGAPIGGVLFSFEEVSYYFPQKTMWRSFISAMVAAVTLKYTNPYRTGKAVLFEVEYNKSWHYFELFFFAIIGILGGLFGALFIKINLRWRKIRKSLNINKYPILEVIIIALLSGLLGYINSYARIGNAELIGDLFKECNTKNKSKHSLCDHNELFKQVVKDLLITLIIKVSLTTITLCIRVPCGYFIPTMVVGALSGRIVGICLLRLIKLYPLFSLFSFCPAKGECITPGVYAMLGAAAALCGVTRMTISLVVIMFELTGGVSYVIPIMVTILAAKWTADAFDRNSIFDCLIEENDYPYLNNKKIPIHQKSIVDIMDTNVLTLKVNYKYSVDDLIDILNYKLLTTQYSDDGGFPILDNGILVGYIAFNELEHAIYLVRKLSWDNRPCCFKRIIQNQNTKIDLTKDATTHNHKFEEKKNLKKIFSPLSISLFNSFHPKSFLPINDDENDDEERVALLSNIFDTEKDNEDDYDDYNNNNNNKAKFKATTLSTQNNSLLVDINNLSVPIEMPSSSYYQQHLQHSYMARSFHHHYHHNNNNDNCNTSHTNSHSNSIVSLPPLMPIVLTASTSQSQFHIQTPTELSRSPSEIDNTDENNNNKLNASLTSFNFPLSMPEDVNEEPKDIFNEPLVYPFPDSYYALLLAGSNNNNEEEFVKNGNLIQPEINDFTPWIDQAPLMISVNSSMQLATEMFVRLGTRYLCVVMDGHFVGVIHKKALIKYIRSIK</sequence>
<dbReference type="InterPro" id="IPR000644">
    <property type="entry name" value="CBS_dom"/>
</dbReference>
<dbReference type="InterPro" id="IPR001807">
    <property type="entry name" value="ClC"/>
</dbReference>
<evidence type="ECO:0000313" key="12">
    <source>
        <dbReference type="Proteomes" id="UP000193944"/>
    </source>
</evidence>
<comment type="subcellular location">
    <subcellularLocation>
        <location evidence="1">Membrane</location>
        <topology evidence="1">Multi-pass membrane protein</topology>
    </subcellularLocation>
</comment>
<dbReference type="PANTHER" id="PTHR45711">
    <property type="entry name" value="CHLORIDE CHANNEL PROTEIN"/>
    <property type="match status" value="1"/>
</dbReference>
<feature type="transmembrane region" description="Helical" evidence="9">
    <location>
        <begin position="561"/>
        <end position="582"/>
    </location>
</feature>
<evidence type="ECO:0000313" key="11">
    <source>
        <dbReference type="EMBL" id="ORX73507.1"/>
    </source>
</evidence>
<dbReference type="GO" id="GO:0005886">
    <property type="term" value="C:plasma membrane"/>
    <property type="evidence" value="ECO:0007669"/>
    <property type="project" value="TreeGrafter"/>
</dbReference>
<evidence type="ECO:0000256" key="5">
    <source>
        <dbReference type="ARBA" id="ARBA00023065"/>
    </source>
</evidence>
<feature type="region of interest" description="Disordered" evidence="8">
    <location>
        <begin position="338"/>
        <end position="379"/>
    </location>
</feature>
<proteinExistence type="predicted"/>
<comment type="caution">
    <text evidence="11">The sequence shown here is derived from an EMBL/GenBank/DDBJ whole genome shotgun (WGS) entry which is preliminary data.</text>
</comment>
<dbReference type="PANTHER" id="PTHR45711:SF3">
    <property type="entry name" value="CLC CHANNEL"/>
    <property type="match status" value="1"/>
</dbReference>
<keyword evidence="5" id="KW-0406">Ion transport</keyword>
<evidence type="ECO:0000256" key="7">
    <source>
        <dbReference type="ARBA" id="ARBA00023214"/>
    </source>
</evidence>
<evidence type="ECO:0000256" key="8">
    <source>
        <dbReference type="SAM" id="MobiDB-lite"/>
    </source>
</evidence>
<feature type="compositionally biased region" description="Polar residues" evidence="8">
    <location>
        <begin position="1069"/>
        <end position="1086"/>
    </location>
</feature>
<protein>
    <recommendedName>
        <fullName evidence="10">CBS domain-containing protein</fullName>
    </recommendedName>
</protein>
<reference evidence="11 12" key="1">
    <citation type="submission" date="2016-08" db="EMBL/GenBank/DDBJ databases">
        <title>A Parts List for Fungal Cellulosomes Revealed by Comparative Genomics.</title>
        <authorList>
            <consortium name="DOE Joint Genome Institute"/>
            <person name="Haitjema C.H."/>
            <person name="Gilmore S.P."/>
            <person name="Henske J.K."/>
            <person name="Solomon K.V."/>
            <person name="De Groot R."/>
            <person name="Kuo A."/>
            <person name="Mondo S.J."/>
            <person name="Salamov A.A."/>
            <person name="Labutti K."/>
            <person name="Zhao Z."/>
            <person name="Chiniquy J."/>
            <person name="Barry K."/>
            <person name="Brewer H.M."/>
            <person name="Purvine S.O."/>
            <person name="Wright A.T."/>
            <person name="Boxma B."/>
            <person name="Van Alen T."/>
            <person name="Hackstein J.H."/>
            <person name="Baker S.E."/>
            <person name="Grigoriev I.V."/>
            <person name="O'Malley M.A."/>
        </authorList>
    </citation>
    <scope>NUCLEOTIDE SEQUENCE [LARGE SCALE GENOMIC DNA]</scope>
    <source>
        <strain evidence="11 12">S4</strain>
    </source>
</reference>
<keyword evidence="7" id="KW-0868">Chloride</keyword>
<feature type="transmembrane region" description="Helical" evidence="9">
    <location>
        <begin position="761"/>
        <end position="778"/>
    </location>
</feature>
<feature type="transmembrane region" description="Helical" evidence="9">
    <location>
        <begin position="459"/>
        <end position="475"/>
    </location>
</feature>
<feature type="region of interest" description="Disordered" evidence="8">
    <location>
        <begin position="1069"/>
        <end position="1093"/>
    </location>
</feature>
<feature type="compositionally biased region" description="Basic and acidic residues" evidence="8">
    <location>
        <begin position="338"/>
        <end position="357"/>
    </location>
</feature>
<feature type="transmembrane region" description="Helical" evidence="9">
    <location>
        <begin position="305"/>
        <end position="327"/>
    </location>
</feature>
<keyword evidence="12" id="KW-1185">Reference proteome</keyword>
<dbReference type="CDD" id="cd03684">
    <property type="entry name" value="ClC_3_like"/>
    <property type="match status" value="1"/>
</dbReference>
<feature type="domain" description="CBS" evidence="10">
    <location>
        <begin position="1172"/>
        <end position="1218"/>
    </location>
</feature>
<keyword evidence="2" id="KW-0813">Transport</keyword>
<keyword evidence="3 9" id="KW-0812">Transmembrane</keyword>
<accession>A0A1Y1WIZ3</accession>
<dbReference type="Pfam" id="PF00654">
    <property type="entry name" value="Voltage_CLC"/>
    <property type="match status" value="1"/>
</dbReference>
<keyword evidence="6 9" id="KW-0472">Membrane</keyword>
<dbReference type="InterPro" id="IPR014743">
    <property type="entry name" value="Cl-channel_core"/>
</dbReference>
<evidence type="ECO:0000256" key="1">
    <source>
        <dbReference type="ARBA" id="ARBA00004141"/>
    </source>
</evidence>
<dbReference type="EMBL" id="MCFG01000384">
    <property type="protein sequence ID" value="ORX73507.1"/>
    <property type="molecule type" value="Genomic_DNA"/>
</dbReference>
<dbReference type="Proteomes" id="UP000193944">
    <property type="component" value="Unassembled WGS sequence"/>
</dbReference>
<dbReference type="OrthoDB" id="431497at2759"/>
<feature type="region of interest" description="Disordered" evidence="8">
    <location>
        <begin position="1"/>
        <end position="26"/>
    </location>
</feature>
<dbReference type="SUPFAM" id="SSF81340">
    <property type="entry name" value="Clc chloride channel"/>
    <property type="match status" value="1"/>
</dbReference>
<feature type="transmembrane region" description="Helical" evidence="9">
    <location>
        <begin position="661"/>
        <end position="686"/>
    </location>
</feature>
<feature type="transmembrane region" description="Helical" evidence="9">
    <location>
        <begin position="227"/>
        <end position="247"/>
    </location>
</feature>
<evidence type="ECO:0000259" key="10">
    <source>
        <dbReference type="Pfam" id="PF00571"/>
    </source>
</evidence>
<dbReference type="PRINTS" id="PR00762">
    <property type="entry name" value="CLCHANNEL"/>
</dbReference>
<dbReference type="Pfam" id="PF00571">
    <property type="entry name" value="CBS"/>
    <property type="match status" value="1"/>
</dbReference>
<dbReference type="SUPFAM" id="SSF54631">
    <property type="entry name" value="CBS-domain pair"/>
    <property type="match status" value="1"/>
</dbReference>
<feature type="transmembrane region" description="Helical" evidence="9">
    <location>
        <begin position="730"/>
        <end position="755"/>
    </location>
</feature>
<dbReference type="InterPro" id="IPR046342">
    <property type="entry name" value="CBS_dom_sf"/>
</dbReference>
<dbReference type="GO" id="GO:0005247">
    <property type="term" value="F:voltage-gated chloride channel activity"/>
    <property type="evidence" value="ECO:0007669"/>
    <property type="project" value="TreeGrafter"/>
</dbReference>
<organism evidence="11 12">
    <name type="scientific">Anaeromyces robustus</name>
    <dbReference type="NCBI Taxonomy" id="1754192"/>
    <lineage>
        <taxon>Eukaryota</taxon>
        <taxon>Fungi</taxon>
        <taxon>Fungi incertae sedis</taxon>
        <taxon>Chytridiomycota</taxon>
        <taxon>Chytridiomycota incertae sedis</taxon>
        <taxon>Neocallimastigomycetes</taxon>
        <taxon>Neocallimastigales</taxon>
        <taxon>Neocallimastigaceae</taxon>
        <taxon>Anaeromyces</taxon>
    </lineage>
</organism>
<dbReference type="Gene3D" id="1.10.3080.10">
    <property type="entry name" value="Clc chloride channel"/>
    <property type="match status" value="1"/>
</dbReference>
<evidence type="ECO:0000256" key="3">
    <source>
        <dbReference type="ARBA" id="ARBA00022692"/>
    </source>
</evidence>
<evidence type="ECO:0000256" key="9">
    <source>
        <dbReference type="SAM" id="Phobius"/>
    </source>
</evidence>
<feature type="transmembrane region" description="Helical" evidence="9">
    <location>
        <begin position="436"/>
        <end position="453"/>
    </location>
</feature>
<dbReference type="AlphaFoldDB" id="A0A1Y1WIZ3"/>
<feature type="transmembrane region" description="Helical" evidence="9">
    <location>
        <begin position="487"/>
        <end position="511"/>
    </location>
</feature>
<feature type="transmembrane region" description="Helical" evidence="9">
    <location>
        <begin position="602"/>
        <end position="622"/>
    </location>
</feature>
<gene>
    <name evidence="11" type="ORF">BCR32DRAFT_237654</name>
</gene>
<dbReference type="GO" id="GO:0005769">
    <property type="term" value="C:early endosome"/>
    <property type="evidence" value="ECO:0007669"/>
    <property type="project" value="TreeGrafter"/>
</dbReference>
<evidence type="ECO:0000256" key="2">
    <source>
        <dbReference type="ARBA" id="ARBA00022448"/>
    </source>
</evidence>
<reference evidence="11 12" key="2">
    <citation type="submission" date="2016-08" db="EMBL/GenBank/DDBJ databases">
        <title>Pervasive Adenine N6-methylation of Active Genes in Fungi.</title>
        <authorList>
            <consortium name="DOE Joint Genome Institute"/>
            <person name="Mondo S.J."/>
            <person name="Dannebaum R.O."/>
            <person name="Kuo R.C."/>
            <person name="Labutti K."/>
            <person name="Haridas S."/>
            <person name="Kuo A."/>
            <person name="Salamov A."/>
            <person name="Ahrendt S.R."/>
            <person name="Lipzen A."/>
            <person name="Sullivan W."/>
            <person name="Andreopoulos W.B."/>
            <person name="Clum A."/>
            <person name="Lindquist E."/>
            <person name="Daum C."/>
            <person name="Ramamoorthy G.K."/>
            <person name="Gryganskyi A."/>
            <person name="Culley D."/>
            <person name="Magnuson J.K."/>
            <person name="James T.Y."/>
            <person name="O'Malley M.A."/>
            <person name="Stajich J.E."/>
            <person name="Spatafora J.W."/>
            <person name="Visel A."/>
            <person name="Grigoriev I.V."/>
        </authorList>
    </citation>
    <scope>NUCLEOTIDE SEQUENCE [LARGE SCALE GENOMIC DNA]</scope>
    <source>
        <strain evidence="11 12">S4</strain>
    </source>
</reference>
<keyword evidence="4 9" id="KW-1133">Transmembrane helix</keyword>